<dbReference type="GO" id="GO:0006397">
    <property type="term" value="P:mRNA processing"/>
    <property type="evidence" value="ECO:0007669"/>
    <property type="project" value="UniProtKB-KW"/>
</dbReference>
<keyword evidence="3" id="KW-0539">Nucleus</keyword>
<name>A0A7S0KRE7_9CHLO</name>
<dbReference type="PANTHER" id="PTHR15245:SF20">
    <property type="entry name" value="SYMPLEKIN"/>
    <property type="match status" value="1"/>
</dbReference>
<feature type="domain" description="Symplekin C-terminal" evidence="5">
    <location>
        <begin position="754"/>
        <end position="933"/>
    </location>
</feature>
<dbReference type="InterPro" id="IPR016024">
    <property type="entry name" value="ARM-type_fold"/>
</dbReference>
<evidence type="ECO:0008006" key="7">
    <source>
        <dbReference type="Google" id="ProtNLM"/>
    </source>
</evidence>
<dbReference type="PANTHER" id="PTHR15245">
    <property type="entry name" value="SYMPLEKIN-RELATED"/>
    <property type="match status" value="1"/>
</dbReference>
<evidence type="ECO:0000256" key="2">
    <source>
        <dbReference type="ARBA" id="ARBA00022664"/>
    </source>
</evidence>
<dbReference type="InterPro" id="IPR011989">
    <property type="entry name" value="ARM-like"/>
</dbReference>
<evidence type="ECO:0000256" key="1">
    <source>
        <dbReference type="ARBA" id="ARBA00004123"/>
    </source>
</evidence>
<dbReference type="EMBL" id="HBEW01008583">
    <property type="protein sequence ID" value="CAD8588954.1"/>
    <property type="molecule type" value="Transcribed_RNA"/>
</dbReference>
<dbReference type="Pfam" id="PF12295">
    <property type="entry name" value="Symplekin_C"/>
    <property type="match status" value="1"/>
</dbReference>
<dbReference type="GO" id="GO:0005847">
    <property type="term" value="C:mRNA cleavage and polyadenylation specificity factor complex"/>
    <property type="evidence" value="ECO:0007669"/>
    <property type="project" value="TreeGrafter"/>
</dbReference>
<organism evidence="6">
    <name type="scientific">Ostreococcus mediterraneus</name>
    <dbReference type="NCBI Taxonomy" id="1486918"/>
    <lineage>
        <taxon>Eukaryota</taxon>
        <taxon>Viridiplantae</taxon>
        <taxon>Chlorophyta</taxon>
        <taxon>Mamiellophyceae</taxon>
        <taxon>Mamiellales</taxon>
        <taxon>Bathycoccaceae</taxon>
        <taxon>Ostreococcus</taxon>
    </lineage>
</organism>
<sequence>MEDVAGVLCAAGGNDGVKMQCAKTVEAAILSLAGEGWGSNIVKVGHKTLNLEEMMSDGVVLAERLHEALRGVSEGTKPTGPLALVLVAALGNVCVKKAELATGCTPVLIEYAKSHVAREREDVAANGRASATNASVSKELKTVLLDVLRNGPTQAVEGGMMNELSTICRELGAGDAVDSALRHRERTAHALGEKRASFLSPAGNLKRARMREREYVAPPPPPPLMPLAPMTDPNILQQILVTLAALANSPDRNMLDAFVTQLAPPALADAILANLEHLPPASQFYLASRANAQRPPPPPPMAAAAAMGPVVPEPEDTAEPLSVIVRVEELNAEVAEAFRLEAIQRMLAVGTMAEEYGGAEKLTLSGPLRSSLLARLAAAGAAKSSGASMEEETLAIASALLFTADGGGVYELEGVHMLMKWLTTLYAQEIAYEFSYVPYEHAISAAIECLTRGVAGATSTTAIASGAKKPLSQLLCDVPALPGAVWRAFRIMCRLDTGSEDDEDDTAKFPTTEETVTLILSVLQDIILERPPAREDALELCLECATCNDEAVRGKAIRLIANRLHPVKHLAQDIEAYAKAGLERGRTIGLQALEDAKALVQRDAAVKEEAVEHEGDDGAAKDDADAMDATDAAALVEIAEKVDHIAKAGDTAVGPMLLYCALCARNYALLPGLFEAYASLDEELRLALHRPVNGLARAVGPNCLELCEIIASPPEGSLPLVVECLETLASISSIPAPTALLDAAEALCESQNKDVAYLAPLVCSFDEERIRDLLPQFIKAGVGIFSSVLDALLSVPEDDAVLSPVAIFIAVHEVQTGGDSGVNLKQLVDACSTCFERPDVFTPQVLASAMQQMVEQTPLPLLFMRTVIQAETVAPQLKEFTLGLLRTLVNRQVWKMDKNIWEGFLRCAKRAAPRSFPLFTDLPAPTLADVLAKFGDAFKDALSQYANNPSVASTIPKAIAALLS</sequence>
<proteinExistence type="predicted"/>
<keyword evidence="2" id="KW-0507">mRNA processing</keyword>
<dbReference type="InterPro" id="IPR032460">
    <property type="entry name" value="Symplekin/Pta1_N"/>
</dbReference>
<dbReference type="Pfam" id="PF11935">
    <property type="entry name" value="SYMPK_PTA1_N"/>
    <property type="match status" value="1"/>
</dbReference>
<comment type="subcellular location">
    <subcellularLocation>
        <location evidence="1">Nucleus</location>
    </subcellularLocation>
</comment>
<reference evidence="6" key="1">
    <citation type="submission" date="2021-01" db="EMBL/GenBank/DDBJ databases">
        <authorList>
            <person name="Corre E."/>
            <person name="Pelletier E."/>
            <person name="Niang G."/>
            <person name="Scheremetjew M."/>
            <person name="Finn R."/>
            <person name="Kale V."/>
            <person name="Holt S."/>
            <person name="Cochrane G."/>
            <person name="Meng A."/>
            <person name="Brown T."/>
            <person name="Cohen L."/>
        </authorList>
    </citation>
    <scope>NUCLEOTIDE SEQUENCE</scope>
    <source>
        <strain evidence="6">Clade-D-RCC2572</strain>
    </source>
</reference>
<evidence type="ECO:0000313" key="6">
    <source>
        <dbReference type="EMBL" id="CAD8588954.1"/>
    </source>
</evidence>
<accession>A0A7S0KRE7</accession>
<dbReference type="SUPFAM" id="SSF48371">
    <property type="entry name" value="ARM repeat"/>
    <property type="match status" value="1"/>
</dbReference>
<protein>
    <recommendedName>
        <fullName evidence="7">Symplekin C-terminal domain-containing protein</fullName>
    </recommendedName>
</protein>
<dbReference type="AlphaFoldDB" id="A0A7S0KRE7"/>
<dbReference type="InterPro" id="IPR021850">
    <property type="entry name" value="Symplekin/Pta1"/>
</dbReference>
<dbReference type="Gene3D" id="1.25.10.10">
    <property type="entry name" value="Leucine-rich Repeat Variant"/>
    <property type="match status" value="1"/>
</dbReference>
<gene>
    <name evidence="6" type="ORF">OMED0929_LOCUS7234</name>
</gene>
<evidence type="ECO:0000259" key="4">
    <source>
        <dbReference type="Pfam" id="PF11935"/>
    </source>
</evidence>
<feature type="domain" description="Symplekin/Pta1 N-terminal" evidence="4">
    <location>
        <begin position="14"/>
        <end position="168"/>
    </location>
</feature>
<evidence type="ECO:0000259" key="5">
    <source>
        <dbReference type="Pfam" id="PF12295"/>
    </source>
</evidence>
<evidence type="ECO:0000256" key="3">
    <source>
        <dbReference type="ARBA" id="ARBA00023242"/>
    </source>
</evidence>
<dbReference type="InterPro" id="IPR022075">
    <property type="entry name" value="Symplekin_C"/>
</dbReference>